<sequence>MSVVLDILSDIRSLMPTLRSIDKRVIKGMPFFTSTCALAQSLAQLDQIVSILSSSRITSSDAEFRVTEVANELIHLSKVFESWLSHFEDEDDDEIRRLILDSAHRMFPRIVTAVGEASFWLDESFSQRNLPQEDKESIAMGIGRAIEEISEENCASYSRFPKISSSVAQTIVSAHCSV</sequence>
<organism evidence="3">
    <name type="scientific">Anisakis simplex</name>
    <name type="common">Herring worm</name>
    <dbReference type="NCBI Taxonomy" id="6269"/>
    <lineage>
        <taxon>Eukaryota</taxon>
        <taxon>Metazoa</taxon>
        <taxon>Ecdysozoa</taxon>
        <taxon>Nematoda</taxon>
        <taxon>Chromadorea</taxon>
        <taxon>Rhabditida</taxon>
        <taxon>Spirurina</taxon>
        <taxon>Ascaridomorpha</taxon>
        <taxon>Ascaridoidea</taxon>
        <taxon>Anisakidae</taxon>
        <taxon>Anisakis</taxon>
        <taxon>Anisakis simplex complex</taxon>
    </lineage>
</organism>
<gene>
    <name evidence="1" type="ORF">ASIM_LOCUS4005</name>
</gene>
<protein>
    <submittedName>
        <fullName evidence="3">Ovule protein</fullName>
    </submittedName>
</protein>
<dbReference type="AlphaFoldDB" id="A0A0M3J9C2"/>
<evidence type="ECO:0000313" key="3">
    <source>
        <dbReference type="WBParaSite" id="ASIM_0000418401-mRNA-1"/>
    </source>
</evidence>
<accession>A0A0M3J9C2</accession>
<reference evidence="3" key="1">
    <citation type="submission" date="2017-02" db="UniProtKB">
        <authorList>
            <consortium name="WormBaseParasite"/>
        </authorList>
    </citation>
    <scope>IDENTIFICATION</scope>
</reference>
<dbReference type="WBParaSite" id="ASIM_0000418401-mRNA-1">
    <property type="protein sequence ID" value="ASIM_0000418401-mRNA-1"/>
    <property type="gene ID" value="ASIM_0000418401"/>
</dbReference>
<name>A0A0M3J9C2_ANISI</name>
<dbReference type="EMBL" id="UYRR01006657">
    <property type="protein sequence ID" value="VDK22842.1"/>
    <property type="molecule type" value="Genomic_DNA"/>
</dbReference>
<proteinExistence type="predicted"/>
<evidence type="ECO:0000313" key="2">
    <source>
        <dbReference type="Proteomes" id="UP000267096"/>
    </source>
</evidence>
<keyword evidence="2" id="KW-1185">Reference proteome</keyword>
<dbReference type="Proteomes" id="UP000267096">
    <property type="component" value="Unassembled WGS sequence"/>
</dbReference>
<reference evidence="1 2" key="2">
    <citation type="submission" date="2018-11" db="EMBL/GenBank/DDBJ databases">
        <authorList>
            <consortium name="Pathogen Informatics"/>
        </authorList>
    </citation>
    <scope>NUCLEOTIDE SEQUENCE [LARGE SCALE GENOMIC DNA]</scope>
</reference>
<evidence type="ECO:0000313" key="1">
    <source>
        <dbReference type="EMBL" id="VDK22842.1"/>
    </source>
</evidence>